<gene>
    <name evidence="2" type="ORF">PoB_006058700</name>
</gene>
<dbReference type="Proteomes" id="UP000735302">
    <property type="component" value="Unassembled WGS sequence"/>
</dbReference>
<evidence type="ECO:0000313" key="3">
    <source>
        <dbReference type="Proteomes" id="UP000735302"/>
    </source>
</evidence>
<accession>A0AAV4CQB8</accession>
<dbReference type="EMBL" id="BLXT01006874">
    <property type="protein sequence ID" value="GFO34082.1"/>
    <property type="molecule type" value="Genomic_DNA"/>
</dbReference>
<proteinExistence type="predicted"/>
<comment type="caution">
    <text evidence="2">The sequence shown here is derived from an EMBL/GenBank/DDBJ whole genome shotgun (WGS) entry which is preliminary data.</text>
</comment>
<name>A0AAV4CQB8_9GAST</name>
<sequence length="132" mass="15069">MLIASHPDNSTWTTNTQQPSGHKVPSFLIPGILEISGNKASLDNEWQRWNCYLSWQRDTDYHTLGTRIPRDKMGGLDPAPLLRLRADESTSNINVLDVKQDRHQMLIVSLTCAIKSYLFHRDINITSLRLPT</sequence>
<evidence type="ECO:0000313" key="2">
    <source>
        <dbReference type="EMBL" id="GFO34082.1"/>
    </source>
</evidence>
<evidence type="ECO:0000256" key="1">
    <source>
        <dbReference type="SAM" id="MobiDB-lite"/>
    </source>
</evidence>
<feature type="compositionally biased region" description="Polar residues" evidence="1">
    <location>
        <begin position="7"/>
        <end position="20"/>
    </location>
</feature>
<keyword evidence="3" id="KW-1185">Reference proteome</keyword>
<organism evidence="2 3">
    <name type="scientific">Plakobranchus ocellatus</name>
    <dbReference type="NCBI Taxonomy" id="259542"/>
    <lineage>
        <taxon>Eukaryota</taxon>
        <taxon>Metazoa</taxon>
        <taxon>Spiralia</taxon>
        <taxon>Lophotrochozoa</taxon>
        <taxon>Mollusca</taxon>
        <taxon>Gastropoda</taxon>
        <taxon>Heterobranchia</taxon>
        <taxon>Euthyneura</taxon>
        <taxon>Panpulmonata</taxon>
        <taxon>Sacoglossa</taxon>
        <taxon>Placobranchoidea</taxon>
        <taxon>Plakobranchidae</taxon>
        <taxon>Plakobranchus</taxon>
    </lineage>
</organism>
<feature type="region of interest" description="Disordered" evidence="1">
    <location>
        <begin position="1"/>
        <end position="22"/>
    </location>
</feature>
<dbReference type="AlphaFoldDB" id="A0AAV4CQB8"/>
<protein>
    <submittedName>
        <fullName evidence="2">Uncharacterized protein</fullName>
    </submittedName>
</protein>
<reference evidence="2 3" key="1">
    <citation type="journal article" date="2021" name="Elife">
        <title>Chloroplast acquisition without the gene transfer in kleptoplastic sea slugs, Plakobranchus ocellatus.</title>
        <authorList>
            <person name="Maeda T."/>
            <person name="Takahashi S."/>
            <person name="Yoshida T."/>
            <person name="Shimamura S."/>
            <person name="Takaki Y."/>
            <person name="Nagai Y."/>
            <person name="Toyoda A."/>
            <person name="Suzuki Y."/>
            <person name="Arimoto A."/>
            <person name="Ishii H."/>
            <person name="Satoh N."/>
            <person name="Nishiyama T."/>
            <person name="Hasebe M."/>
            <person name="Maruyama T."/>
            <person name="Minagawa J."/>
            <person name="Obokata J."/>
            <person name="Shigenobu S."/>
        </authorList>
    </citation>
    <scope>NUCLEOTIDE SEQUENCE [LARGE SCALE GENOMIC DNA]</scope>
</reference>